<dbReference type="Gene3D" id="3.40.710.10">
    <property type="entry name" value="DD-peptidase/beta-lactamase superfamily"/>
    <property type="match status" value="1"/>
</dbReference>
<evidence type="ECO:0000256" key="17">
    <source>
        <dbReference type="ARBA" id="ARBA00023316"/>
    </source>
</evidence>
<keyword evidence="13" id="KW-0573">Peptidoglycan synthesis</keyword>
<evidence type="ECO:0000256" key="16">
    <source>
        <dbReference type="ARBA" id="ARBA00023251"/>
    </source>
</evidence>
<keyword evidence="15 21" id="KW-0472">Membrane</keyword>
<dbReference type="GO" id="GO:0006508">
    <property type="term" value="P:proteolysis"/>
    <property type="evidence" value="ECO:0007669"/>
    <property type="project" value="UniProtKB-KW"/>
</dbReference>
<feature type="domain" description="Penicillin-binding protein transpeptidase" evidence="22">
    <location>
        <begin position="264"/>
        <end position="590"/>
    </location>
</feature>
<dbReference type="InterPro" id="IPR002137">
    <property type="entry name" value="Beta-lactam_class-D_AS"/>
</dbReference>
<dbReference type="GO" id="GO:0046677">
    <property type="term" value="P:response to antibiotic"/>
    <property type="evidence" value="ECO:0007669"/>
    <property type="project" value="UniProtKB-UniRule"/>
</dbReference>
<evidence type="ECO:0000256" key="18">
    <source>
        <dbReference type="PIRSR" id="PIRSR602137-50"/>
    </source>
</evidence>
<comment type="catalytic activity">
    <reaction evidence="19">
        <text>a beta-lactam + H2O = a substituted beta-amino acid</text>
        <dbReference type="Rhea" id="RHEA:20401"/>
        <dbReference type="ChEBI" id="CHEBI:15377"/>
        <dbReference type="ChEBI" id="CHEBI:35627"/>
        <dbReference type="ChEBI" id="CHEBI:140347"/>
        <dbReference type="EC" id="3.5.2.6"/>
    </reaction>
</comment>
<gene>
    <name evidence="24" type="ORF">Desaf_1576</name>
</gene>
<keyword evidence="11 19" id="KW-0378">Hydrolase</keyword>
<proteinExistence type="inferred from homology"/>
<evidence type="ECO:0000256" key="2">
    <source>
        <dbReference type="ARBA" id="ARBA00004236"/>
    </source>
</evidence>
<evidence type="ECO:0000313" key="24">
    <source>
        <dbReference type="EMBL" id="EGJ49912.1"/>
    </source>
</evidence>
<organism evidence="24 25">
    <name type="scientific">Desulfocurvibacter africanus subsp. africanus str. Walvis Bay</name>
    <dbReference type="NCBI Taxonomy" id="690850"/>
    <lineage>
        <taxon>Bacteria</taxon>
        <taxon>Pseudomonadati</taxon>
        <taxon>Thermodesulfobacteriota</taxon>
        <taxon>Desulfovibrionia</taxon>
        <taxon>Desulfovibrionales</taxon>
        <taxon>Desulfovibrionaceae</taxon>
        <taxon>Desulfocurvibacter</taxon>
    </lineage>
</organism>
<evidence type="ECO:0000256" key="10">
    <source>
        <dbReference type="ARBA" id="ARBA00022729"/>
    </source>
</evidence>
<feature type="compositionally biased region" description="Polar residues" evidence="20">
    <location>
        <begin position="659"/>
        <end position="670"/>
    </location>
</feature>
<keyword evidence="8" id="KW-0645">Protease</keyword>
<keyword evidence="6" id="KW-0997">Cell inner membrane</keyword>
<dbReference type="GO" id="GO:0071555">
    <property type="term" value="P:cell wall organization"/>
    <property type="evidence" value="ECO:0007669"/>
    <property type="project" value="UniProtKB-KW"/>
</dbReference>
<dbReference type="PANTHER" id="PTHR30627">
    <property type="entry name" value="PEPTIDOGLYCAN D,D-TRANSPEPTIDASE"/>
    <property type="match status" value="1"/>
</dbReference>
<keyword evidence="14 21" id="KW-1133">Transmembrane helix</keyword>
<dbReference type="GO" id="GO:0008800">
    <property type="term" value="F:beta-lactamase activity"/>
    <property type="evidence" value="ECO:0007669"/>
    <property type="project" value="UniProtKB-UniRule"/>
</dbReference>
<dbReference type="InterPro" id="IPR050515">
    <property type="entry name" value="Beta-lactam/transpept"/>
</dbReference>
<dbReference type="EC" id="3.5.2.6" evidence="4 19"/>
<evidence type="ECO:0000256" key="6">
    <source>
        <dbReference type="ARBA" id="ARBA00022519"/>
    </source>
</evidence>
<evidence type="ECO:0000256" key="19">
    <source>
        <dbReference type="RuleBase" id="RU361140"/>
    </source>
</evidence>
<evidence type="ECO:0000256" key="20">
    <source>
        <dbReference type="SAM" id="MobiDB-lite"/>
    </source>
</evidence>
<comment type="similarity">
    <text evidence="3 19">Belongs to the class-D beta-lactamase family.</text>
</comment>
<dbReference type="SUPFAM" id="SSF56601">
    <property type="entry name" value="beta-lactamase/transpeptidase-like"/>
    <property type="match status" value="1"/>
</dbReference>
<dbReference type="EMBL" id="CP003221">
    <property type="protein sequence ID" value="EGJ49912.1"/>
    <property type="molecule type" value="Genomic_DNA"/>
</dbReference>
<evidence type="ECO:0000256" key="11">
    <source>
        <dbReference type="ARBA" id="ARBA00022801"/>
    </source>
</evidence>
<keyword evidence="25" id="KW-1185">Reference proteome</keyword>
<evidence type="ECO:0000256" key="5">
    <source>
        <dbReference type="ARBA" id="ARBA00022475"/>
    </source>
</evidence>
<evidence type="ECO:0000256" key="13">
    <source>
        <dbReference type="ARBA" id="ARBA00022984"/>
    </source>
</evidence>
<dbReference type="Pfam" id="PF00905">
    <property type="entry name" value="Transpeptidase"/>
    <property type="match status" value="1"/>
</dbReference>
<dbReference type="GO" id="GO:0005886">
    <property type="term" value="C:plasma membrane"/>
    <property type="evidence" value="ECO:0007669"/>
    <property type="project" value="UniProtKB-SubCell"/>
</dbReference>
<dbReference type="AlphaFoldDB" id="F3Z114"/>
<evidence type="ECO:0000256" key="14">
    <source>
        <dbReference type="ARBA" id="ARBA00022989"/>
    </source>
</evidence>
<dbReference type="NCBIfam" id="TIGR03423">
    <property type="entry name" value="pbp2_mrdA"/>
    <property type="match status" value="1"/>
</dbReference>
<feature type="compositionally biased region" description="Low complexity" evidence="20">
    <location>
        <begin position="635"/>
        <end position="646"/>
    </location>
</feature>
<feature type="modified residue" description="N6-carboxylysine" evidence="18">
    <location>
        <position position="326"/>
    </location>
</feature>
<keyword evidence="5" id="KW-1003">Cell membrane</keyword>
<evidence type="ECO:0000256" key="4">
    <source>
        <dbReference type="ARBA" id="ARBA00012865"/>
    </source>
</evidence>
<reference evidence="24 25" key="1">
    <citation type="journal article" date="2011" name="J. Bacteriol.">
        <title>Genome sequence of the mercury-methylating and pleomorphic Desulfovibrio africanus Strain Walvis Bay.</title>
        <authorList>
            <person name="Brown S.D."/>
            <person name="Wall J.D."/>
            <person name="Kucken A.M."/>
            <person name="Gilmour C.C."/>
            <person name="Podar M."/>
            <person name="Brandt C.C."/>
            <person name="Teshima H."/>
            <person name="Detter J.C."/>
            <person name="Han C.S."/>
            <person name="Land M.L."/>
            <person name="Lucas S."/>
            <person name="Han J."/>
            <person name="Pennacchio L."/>
            <person name="Nolan M."/>
            <person name="Pitluck S."/>
            <person name="Woyke T."/>
            <person name="Goodwin L."/>
            <person name="Palumbo A.V."/>
            <person name="Elias D.A."/>
        </authorList>
    </citation>
    <scope>NUCLEOTIDE SEQUENCE [LARGE SCALE GENOMIC DNA]</scope>
    <source>
        <strain evidence="24 25">Walvis Bay</strain>
    </source>
</reference>
<evidence type="ECO:0000256" key="1">
    <source>
        <dbReference type="ARBA" id="ARBA00004167"/>
    </source>
</evidence>
<dbReference type="KEGG" id="daf:Desaf_1576"/>
<evidence type="ECO:0000256" key="21">
    <source>
        <dbReference type="SAM" id="Phobius"/>
    </source>
</evidence>
<evidence type="ECO:0000259" key="23">
    <source>
        <dbReference type="Pfam" id="PF03717"/>
    </source>
</evidence>
<dbReference type="SUPFAM" id="SSF56519">
    <property type="entry name" value="Penicillin binding protein dimerisation domain"/>
    <property type="match status" value="1"/>
</dbReference>
<feature type="domain" description="Penicillin-binding protein dimerisation" evidence="23">
    <location>
        <begin position="61"/>
        <end position="229"/>
    </location>
</feature>
<dbReference type="RefSeq" id="WP_014259689.1">
    <property type="nucleotide sequence ID" value="NC_016629.1"/>
</dbReference>
<dbReference type="InterPro" id="IPR017790">
    <property type="entry name" value="Penicillin-binding_protein_2"/>
</dbReference>
<keyword evidence="7" id="KW-0121">Carboxypeptidase</keyword>
<evidence type="ECO:0000256" key="15">
    <source>
        <dbReference type="ARBA" id="ARBA00023136"/>
    </source>
</evidence>
<dbReference type="Proteomes" id="UP000007844">
    <property type="component" value="Chromosome"/>
</dbReference>
<dbReference type="InterPro" id="IPR001460">
    <property type="entry name" value="PCN-bd_Tpept"/>
</dbReference>
<dbReference type="GO" id="GO:0009252">
    <property type="term" value="P:peptidoglycan biosynthetic process"/>
    <property type="evidence" value="ECO:0007669"/>
    <property type="project" value="UniProtKB-KW"/>
</dbReference>
<dbReference type="InterPro" id="IPR012338">
    <property type="entry name" value="Beta-lactam/transpept-like"/>
</dbReference>
<keyword evidence="16 19" id="KW-0046">Antibiotic resistance</keyword>
<dbReference type="GO" id="GO:0009002">
    <property type="term" value="F:serine-type D-Ala-D-Ala carboxypeptidase activity"/>
    <property type="evidence" value="ECO:0007669"/>
    <property type="project" value="InterPro"/>
</dbReference>
<evidence type="ECO:0000259" key="22">
    <source>
        <dbReference type="Pfam" id="PF00905"/>
    </source>
</evidence>
<keyword evidence="9 21" id="KW-0812">Transmembrane</keyword>
<dbReference type="HOGENOM" id="CLU_009289_1_2_7"/>
<evidence type="ECO:0000256" key="7">
    <source>
        <dbReference type="ARBA" id="ARBA00022645"/>
    </source>
</evidence>
<feature type="region of interest" description="Disordered" evidence="20">
    <location>
        <begin position="635"/>
        <end position="670"/>
    </location>
</feature>
<feature type="active site" description="Acyl-ester intermediate" evidence="18">
    <location>
        <position position="323"/>
    </location>
</feature>
<accession>F3Z114</accession>
<sequence>MSVAYEPEGQQPPRHGLILLQALIMALFCAFALRLWYLQVHKGEQFAQKARENRLRQEFVYAPRGLIYDRDGVLVAVNEPAYALGLIREDVADIEKTLAQVSEWTGQDIAELRAAYRQGRKKVKPFDRIILAPNISFDLLSSIEAGSHRWPGLEIMVRPRRNYPQGPLLSQILGYVAEANDEEITRDPDLQLADTVGKQGLEYVLESQLRGRKGLRQMEVDASGRLLNERQVSQPSSGQSVTMAIDLDLQQFATEEMEKLGHAGAVVVMEPFTGQVLAMVSTPTFDNNAFASGLSTEQWAALRDDPRHPLQNKATQGVYPPGSTFKLLVALAGLHEGIIDPSETVFCGGEMKLGRRVFRCWNKHGHGRVDLKRGLVESCDVYFYEMGNRLGVDRMEAFAKASGFGSTTGIDLPHEKGGLIPSRNWKLQRFGERWQGGENLNFAIGQGYTLVSPLQLARFVSSLLNGGFLLKPLLVDSDEPVVQGRLLASAQQIKMVLDTMVATVDMDRGTARRLRRPDARMGGKTGTAQVVKLKTEDRGKKTEEIAYEFRDHAWLVSWGVKDGRAVVIVCLVEHGGHGGEAAGPVSRAIYDYLFGPLGGTSTTMDNWPYIAGVEPNPLDKYAIPLQIVPKTAAKAGKTGKSGKLAAPKSMTQPVGLVSADTTEGANSVSR</sequence>
<evidence type="ECO:0000256" key="8">
    <source>
        <dbReference type="ARBA" id="ARBA00022670"/>
    </source>
</evidence>
<comment type="subcellular location">
    <subcellularLocation>
        <location evidence="2">Cell membrane</location>
    </subcellularLocation>
    <subcellularLocation>
        <location evidence="1">Membrane</location>
        <topology evidence="1">Single-pass membrane protein</topology>
    </subcellularLocation>
</comment>
<dbReference type="PROSITE" id="PS00337">
    <property type="entry name" value="BETA_LACTAMASE_D"/>
    <property type="match status" value="1"/>
</dbReference>
<evidence type="ECO:0000313" key="25">
    <source>
        <dbReference type="Proteomes" id="UP000007844"/>
    </source>
</evidence>
<keyword evidence="17" id="KW-0961">Cell wall biogenesis/degradation</keyword>
<dbReference type="PANTHER" id="PTHR30627:SF2">
    <property type="entry name" value="PEPTIDOGLYCAN D,D-TRANSPEPTIDASE MRDA"/>
    <property type="match status" value="1"/>
</dbReference>
<evidence type="ECO:0000256" key="3">
    <source>
        <dbReference type="ARBA" id="ARBA00007898"/>
    </source>
</evidence>
<dbReference type="GO" id="GO:0008360">
    <property type="term" value="P:regulation of cell shape"/>
    <property type="evidence" value="ECO:0007669"/>
    <property type="project" value="UniProtKB-KW"/>
</dbReference>
<dbReference type="STRING" id="690850.Desaf_1576"/>
<evidence type="ECO:0000256" key="12">
    <source>
        <dbReference type="ARBA" id="ARBA00022960"/>
    </source>
</evidence>
<dbReference type="Gene3D" id="3.90.1310.10">
    <property type="entry name" value="Penicillin-binding protein 2a (Domain 2)"/>
    <property type="match status" value="1"/>
</dbReference>
<protein>
    <recommendedName>
        <fullName evidence="4 19">Beta-lactamase</fullName>
        <ecNumber evidence="4 19">3.5.2.6</ecNumber>
    </recommendedName>
</protein>
<evidence type="ECO:0000256" key="9">
    <source>
        <dbReference type="ARBA" id="ARBA00022692"/>
    </source>
</evidence>
<dbReference type="InterPro" id="IPR036138">
    <property type="entry name" value="PBP_dimer_sf"/>
</dbReference>
<feature type="transmembrane region" description="Helical" evidence="21">
    <location>
        <begin position="17"/>
        <end position="37"/>
    </location>
</feature>
<dbReference type="eggNOG" id="COG0768">
    <property type="taxonomic scope" value="Bacteria"/>
</dbReference>
<keyword evidence="12" id="KW-0133">Cell shape</keyword>
<dbReference type="GO" id="GO:0071972">
    <property type="term" value="F:peptidoglycan L,D-transpeptidase activity"/>
    <property type="evidence" value="ECO:0007669"/>
    <property type="project" value="TreeGrafter"/>
</dbReference>
<dbReference type="Pfam" id="PF03717">
    <property type="entry name" value="PBP_dimer"/>
    <property type="match status" value="1"/>
</dbReference>
<name>F3Z114_DESAF</name>
<dbReference type="GO" id="GO:0017001">
    <property type="term" value="P:antibiotic catabolic process"/>
    <property type="evidence" value="ECO:0007669"/>
    <property type="project" value="InterPro"/>
</dbReference>
<dbReference type="GO" id="GO:0008658">
    <property type="term" value="F:penicillin binding"/>
    <property type="evidence" value="ECO:0007669"/>
    <property type="project" value="InterPro"/>
</dbReference>
<dbReference type="InterPro" id="IPR005311">
    <property type="entry name" value="PBP_dimer"/>
</dbReference>
<keyword evidence="10" id="KW-0732">Signal</keyword>